<dbReference type="InterPro" id="IPR007657">
    <property type="entry name" value="Glycosyltransferase_61"/>
</dbReference>
<dbReference type="Pfam" id="PF04577">
    <property type="entry name" value="Glyco_transf_61"/>
    <property type="match status" value="1"/>
</dbReference>
<name>A0A7S2LJ92_9STRA</name>
<accession>A0A7S2LJ92</accession>
<comment type="subcellular location">
    <subcellularLocation>
        <location evidence="1">Membrane</location>
        <topology evidence="1">Single-pass membrane protein</topology>
    </subcellularLocation>
</comment>
<evidence type="ECO:0000313" key="10">
    <source>
        <dbReference type="EMBL" id="CAD9606807.1"/>
    </source>
</evidence>
<keyword evidence="3" id="KW-0808">Transferase</keyword>
<feature type="transmembrane region" description="Helical" evidence="8">
    <location>
        <begin position="20"/>
        <end position="37"/>
    </location>
</feature>
<reference evidence="10" key="1">
    <citation type="submission" date="2021-01" db="EMBL/GenBank/DDBJ databases">
        <authorList>
            <person name="Corre E."/>
            <person name="Pelletier E."/>
            <person name="Niang G."/>
            <person name="Scheremetjew M."/>
            <person name="Finn R."/>
            <person name="Kale V."/>
            <person name="Holt S."/>
            <person name="Cochrane G."/>
            <person name="Meng A."/>
            <person name="Brown T."/>
            <person name="Cohen L."/>
        </authorList>
    </citation>
    <scope>NUCLEOTIDE SEQUENCE</scope>
    <source>
        <strain evidence="10">SM1012Den-03</strain>
    </source>
</reference>
<keyword evidence="4 8" id="KW-0812">Transmembrane</keyword>
<evidence type="ECO:0000256" key="6">
    <source>
        <dbReference type="ARBA" id="ARBA00023136"/>
    </source>
</evidence>
<evidence type="ECO:0000256" key="3">
    <source>
        <dbReference type="ARBA" id="ARBA00022679"/>
    </source>
</evidence>
<protein>
    <recommendedName>
        <fullName evidence="9">Glycosyltransferase 61 catalytic domain-containing protein</fullName>
    </recommendedName>
</protein>
<gene>
    <name evidence="10" type="ORF">SMAR0320_LOCUS12318</name>
</gene>
<dbReference type="PANTHER" id="PTHR20961:SF38">
    <property type="entry name" value="PROTEIN O-LINKED-MANNOSE BETA-1,4-N-ACETYLGLUCOSAMINYLTRANSFERASE 2"/>
    <property type="match status" value="1"/>
</dbReference>
<dbReference type="GO" id="GO:0016757">
    <property type="term" value="F:glycosyltransferase activity"/>
    <property type="evidence" value="ECO:0007669"/>
    <property type="project" value="UniProtKB-KW"/>
</dbReference>
<dbReference type="AlphaFoldDB" id="A0A7S2LJ92"/>
<dbReference type="PANTHER" id="PTHR20961">
    <property type="entry name" value="GLYCOSYLTRANSFERASE"/>
    <property type="match status" value="1"/>
</dbReference>
<keyword evidence="6 8" id="KW-0472">Membrane</keyword>
<evidence type="ECO:0000256" key="5">
    <source>
        <dbReference type="ARBA" id="ARBA00022989"/>
    </source>
</evidence>
<keyword evidence="7" id="KW-0325">Glycoprotein</keyword>
<evidence type="ECO:0000256" key="8">
    <source>
        <dbReference type="SAM" id="Phobius"/>
    </source>
</evidence>
<organism evidence="10">
    <name type="scientific">Skeletonema marinoi</name>
    <dbReference type="NCBI Taxonomy" id="267567"/>
    <lineage>
        <taxon>Eukaryota</taxon>
        <taxon>Sar</taxon>
        <taxon>Stramenopiles</taxon>
        <taxon>Ochrophyta</taxon>
        <taxon>Bacillariophyta</taxon>
        <taxon>Coscinodiscophyceae</taxon>
        <taxon>Thalassiosirophycidae</taxon>
        <taxon>Thalassiosirales</taxon>
        <taxon>Skeletonemataceae</taxon>
        <taxon>Skeletonema</taxon>
        <taxon>Skeletonema marinoi-dohrnii complex</taxon>
    </lineage>
</organism>
<evidence type="ECO:0000256" key="7">
    <source>
        <dbReference type="ARBA" id="ARBA00023180"/>
    </source>
</evidence>
<evidence type="ECO:0000256" key="1">
    <source>
        <dbReference type="ARBA" id="ARBA00004167"/>
    </source>
</evidence>
<feature type="domain" description="Glycosyltransferase 61 catalytic" evidence="9">
    <location>
        <begin position="298"/>
        <end position="381"/>
    </location>
</feature>
<evidence type="ECO:0000256" key="2">
    <source>
        <dbReference type="ARBA" id="ARBA00022676"/>
    </source>
</evidence>
<keyword evidence="2" id="KW-0328">Glycosyltransferase</keyword>
<sequence length="463" mass="52479">MSVTDSRGRGLGWGHSNTTLTLILKIGFMLASFYFIAESISSYEYTSLEDVQMKTNQGDKSIGMLGANANNIASTNDTTSEDPLVRLRQFVSKAKELLRSGDRDGLTPPLPQEIHYKVSKHQLSTGTSSSFQFSLYPANDTTKTKELAENQYHEIFSSNDQVICKVHHSMMGHFPHFSQAAFPCWSILQRFPNAKRFMELANRESFKSKRWINDMLKVFESAGISIKKPGGTNTTNQYREWIAAPNNIEQPSWPIPDRKDHPTVFKVDGPSYFINQHDVMSLQQHLLQQDYITRMAGSALPLQVLLFQRKGETREWVHAQETANKIKQAWGNWIEVKVLSTLNGNSLKEQALEFHRADIIVSPHGAQLTNLAFIRPCTVVLELFPNQYYLSYFQKYVLSAAGIHYEGYELGRSPLHDTMDTINNSELRGSARGKQMLASPQSILHALPRLILSCLSCQEDDQR</sequence>
<proteinExistence type="predicted"/>
<evidence type="ECO:0000256" key="4">
    <source>
        <dbReference type="ARBA" id="ARBA00022692"/>
    </source>
</evidence>
<dbReference type="EMBL" id="HBGZ01017184">
    <property type="protein sequence ID" value="CAD9606807.1"/>
    <property type="molecule type" value="Transcribed_RNA"/>
</dbReference>
<evidence type="ECO:0000259" key="9">
    <source>
        <dbReference type="Pfam" id="PF04577"/>
    </source>
</evidence>
<dbReference type="GO" id="GO:0016020">
    <property type="term" value="C:membrane"/>
    <property type="evidence" value="ECO:0007669"/>
    <property type="project" value="UniProtKB-SubCell"/>
</dbReference>
<dbReference type="InterPro" id="IPR049625">
    <property type="entry name" value="Glyco_transf_61_cat"/>
</dbReference>
<keyword evidence="5 8" id="KW-1133">Transmembrane helix</keyword>